<dbReference type="PANTHER" id="PTHR40099:SF1">
    <property type="entry name" value="ACETOLACTATE SYNTHASE, SMALL SUBUNIT"/>
    <property type="match status" value="1"/>
</dbReference>
<dbReference type="SUPFAM" id="SSF55021">
    <property type="entry name" value="ACT-like"/>
    <property type="match status" value="2"/>
</dbReference>
<dbReference type="Pfam" id="PF19571">
    <property type="entry name" value="ACT_8"/>
    <property type="match status" value="1"/>
</dbReference>
<organism evidence="2 3">
    <name type="scientific">Candidatus Gallibacteroides avistercoris</name>
    <dbReference type="NCBI Taxonomy" id="2840833"/>
    <lineage>
        <taxon>Bacteria</taxon>
        <taxon>Pseudomonadati</taxon>
        <taxon>Bacteroidota</taxon>
        <taxon>Bacteroidia</taxon>
        <taxon>Bacteroidales</taxon>
        <taxon>Bacteroidaceae</taxon>
        <taxon>Bacteroidaceae incertae sedis</taxon>
        <taxon>Candidatus Gallibacteroides</taxon>
    </lineage>
</organism>
<dbReference type="PROSITE" id="PS51671">
    <property type="entry name" value="ACT"/>
    <property type="match status" value="1"/>
</dbReference>
<proteinExistence type="predicted"/>
<dbReference type="PANTHER" id="PTHR40099">
    <property type="entry name" value="ACETOLACTATE SYNTHASE, SMALL SUBUNIT"/>
    <property type="match status" value="1"/>
</dbReference>
<protein>
    <submittedName>
        <fullName evidence="2">ACT domain-containing protein</fullName>
    </submittedName>
</protein>
<dbReference type="InterPro" id="IPR045739">
    <property type="entry name" value="ACT_dom_pair"/>
</dbReference>
<dbReference type="Proteomes" id="UP000824112">
    <property type="component" value="Unassembled WGS sequence"/>
</dbReference>
<name>A0A9D1M8R3_9BACT</name>
<dbReference type="InterPro" id="IPR002912">
    <property type="entry name" value="ACT_dom"/>
</dbReference>
<dbReference type="CDD" id="cd04908">
    <property type="entry name" value="ACT_Bt0572_1"/>
    <property type="match status" value="1"/>
</dbReference>
<sequence length="141" mass="15411">MIIKQLSVFLENKAGRINEVMTILGNAGINLSAFSMAENADFGILRVIVSDPEKALAVLKENQFGVTLTDVVCLRCPDTPGALAKALNYLADANIFIEYMYAFSSGDSANVVIRSSDINACIEVLHQHKLELIGANRFYKI</sequence>
<reference evidence="2" key="2">
    <citation type="journal article" date="2021" name="PeerJ">
        <title>Extensive microbial diversity within the chicken gut microbiome revealed by metagenomics and culture.</title>
        <authorList>
            <person name="Gilroy R."/>
            <person name="Ravi A."/>
            <person name="Getino M."/>
            <person name="Pursley I."/>
            <person name="Horton D.L."/>
            <person name="Alikhan N.F."/>
            <person name="Baker D."/>
            <person name="Gharbi K."/>
            <person name="Hall N."/>
            <person name="Watson M."/>
            <person name="Adriaenssens E.M."/>
            <person name="Foster-Nyarko E."/>
            <person name="Jarju S."/>
            <person name="Secka A."/>
            <person name="Antonio M."/>
            <person name="Oren A."/>
            <person name="Chaudhuri R.R."/>
            <person name="La Ragione R."/>
            <person name="Hildebrand F."/>
            <person name="Pallen M.J."/>
        </authorList>
    </citation>
    <scope>NUCLEOTIDE SEQUENCE</scope>
    <source>
        <strain evidence="2">CHK158-818</strain>
    </source>
</reference>
<comment type="caution">
    <text evidence="2">The sequence shown here is derived from an EMBL/GenBank/DDBJ whole genome shotgun (WGS) entry which is preliminary data.</text>
</comment>
<gene>
    <name evidence="2" type="ORF">IAB03_09035</name>
</gene>
<feature type="domain" description="ACT" evidence="1">
    <location>
        <begin position="71"/>
        <end position="141"/>
    </location>
</feature>
<evidence type="ECO:0000313" key="3">
    <source>
        <dbReference type="Proteomes" id="UP000824112"/>
    </source>
</evidence>
<dbReference type="EMBL" id="DVNA01000205">
    <property type="protein sequence ID" value="HIU55933.1"/>
    <property type="molecule type" value="Genomic_DNA"/>
</dbReference>
<dbReference type="InterPro" id="IPR045865">
    <property type="entry name" value="ACT-like_dom_sf"/>
</dbReference>
<dbReference type="Gene3D" id="3.30.2130.10">
    <property type="entry name" value="VC0802-like"/>
    <property type="match status" value="1"/>
</dbReference>
<reference evidence="2" key="1">
    <citation type="submission" date="2020-10" db="EMBL/GenBank/DDBJ databases">
        <authorList>
            <person name="Gilroy R."/>
        </authorList>
    </citation>
    <scope>NUCLEOTIDE SEQUENCE</scope>
    <source>
        <strain evidence="2">CHK158-818</strain>
    </source>
</reference>
<dbReference type="CDD" id="cd04882">
    <property type="entry name" value="ACT_Bt0572_2"/>
    <property type="match status" value="1"/>
</dbReference>
<evidence type="ECO:0000259" key="1">
    <source>
        <dbReference type="PROSITE" id="PS51671"/>
    </source>
</evidence>
<evidence type="ECO:0000313" key="2">
    <source>
        <dbReference type="EMBL" id="HIU55933.1"/>
    </source>
</evidence>
<dbReference type="AlphaFoldDB" id="A0A9D1M8R3"/>
<accession>A0A9D1M8R3</accession>